<dbReference type="EMBL" id="JAKELL010000101">
    <property type="protein sequence ID" value="KAH8982332.1"/>
    <property type="molecule type" value="Genomic_DNA"/>
</dbReference>
<gene>
    <name evidence="1" type="ORF">EDB92DRAFT_1819913</name>
</gene>
<dbReference type="Proteomes" id="UP001201163">
    <property type="component" value="Unassembled WGS sequence"/>
</dbReference>
<evidence type="ECO:0000313" key="1">
    <source>
        <dbReference type="EMBL" id="KAH8982332.1"/>
    </source>
</evidence>
<keyword evidence="2" id="KW-1185">Reference proteome</keyword>
<name>A0AAD4LD24_9AGAM</name>
<protein>
    <submittedName>
        <fullName evidence="1">Uncharacterized protein</fullName>
    </submittedName>
</protein>
<evidence type="ECO:0000313" key="2">
    <source>
        <dbReference type="Proteomes" id="UP001201163"/>
    </source>
</evidence>
<dbReference type="AlphaFoldDB" id="A0AAD4LD24"/>
<reference evidence="1" key="1">
    <citation type="submission" date="2022-01" db="EMBL/GenBank/DDBJ databases">
        <title>Comparative genomics reveals a dynamic genome evolution in the ectomycorrhizal milk-cap (Lactarius) mushrooms.</title>
        <authorList>
            <consortium name="DOE Joint Genome Institute"/>
            <person name="Lebreton A."/>
            <person name="Tang N."/>
            <person name="Kuo A."/>
            <person name="LaButti K."/>
            <person name="Drula E."/>
            <person name="Barry K."/>
            <person name="Clum A."/>
            <person name="Lipzen A."/>
            <person name="Mousain D."/>
            <person name="Ng V."/>
            <person name="Wang R."/>
            <person name="Wang X."/>
            <person name="Dai Y."/>
            <person name="Henrissat B."/>
            <person name="Grigoriev I.V."/>
            <person name="Guerin-Laguette A."/>
            <person name="Yu F."/>
            <person name="Martin F.M."/>
        </authorList>
    </citation>
    <scope>NUCLEOTIDE SEQUENCE</scope>
    <source>
        <strain evidence="1">QP</strain>
    </source>
</reference>
<accession>A0AAD4LD24</accession>
<proteinExistence type="predicted"/>
<sequence length="105" mass="10875">MVTHCHHPLLSPVIVAALGDDVALATVGAVLVPGPLCNHQSAERERRGGRELTAGCGDVGRGSGGGAVSSVAALACCDEEAVMVVLHVEAWRWQLWGWVVPGEAK</sequence>
<comment type="caution">
    <text evidence="1">The sequence shown here is derived from an EMBL/GenBank/DDBJ whole genome shotgun (WGS) entry which is preliminary data.</text>
</comment>
<organism evidence="1 2">
    <name type="scientific">Lactarius akahatsu</name>
    <dbReference type="NCBI Taxonomy" id="416441"/>
    <lineage>
        <taxon>Eukaryota</taxon>
        <taxon>Fungi</taxon>
        <taxon>Dikarya</taxon>
        <taxon>Basidiomycota</taxon>
        <taxon>Agaricomycotina</taxon>
        <taxon>Agaricomycetes</taxon>
        <taxon>Russulales</taxon>
        <taxon>Russulaceae</taxon>
        <taxon>Lactarius</taxon>
    </lineage>
</organism>